<evidence type="ECO:0000259" key="1">
    <source>
        <dbReference type="Pfam" id="PF00881"/>
    </source>
</evidence>
<dbReference type="EMBL" id="CP063169">
    <property type="protein sequence ID" value="QOR70869.1"/>
    <property type="molecule type" value="Genomic_DNA"/>
</dbReference>
<sequence length="213" mass="22618">MTPLALPHSAPPCLAEIRADRRSVKEYDAEPVDLDTVGSVLWTAASMRDGRAHASARGRYLVTTTVISGDVDGLPPGAYRYSARDHHLTLVHSGDHRAGLAEATIDAPWLTTCPLILMLSSDIERADEHLEELPPGQGERFAWLEAGLITQNVYLWAAATGLGTVFVGGLDGTAAARLASALCSQGETLLGLMPIGRPAGRAESPVFRPTDPS</sequence>
<evidence type="ECO:0000313" key="2">
    <source>
        <dbReference type="EMBL" id="QOR70869.1"/>
    </source>
</evidence>
<evidence type="ECO:0000313" key="3">
    <source>
        <dbReference type="Proteomes" id="UP000593758"/>
    </source>
</evidence>
<proteinExistence type="predicted"/>
<dbReference type="RefSeq" id="WP_193497541.1">
    <property type="nucleotide sequence ID" value="NZ_CP063169.1"/>
</dbReference>
<dbReference type="GO" id="GO:0016491">
    <property type="term" value="F:oxidoreductase activity"/>
    <property type="evidence" value="ECO:0007669"/>
    <property type="project" value="InterPro"/>
</dbReference>
<name>A0A7M1STG6_9MICO</name>
<dbReference type="AlphaFoldDB" id="A0A7M1STG6"/>
<organism evidence="2 3">
    <name type="scientific">Ruania alkalisoli</name>
    <dbReference type="NCBI Taxonomy" id="2779775"/>
    <lineage>
        <taxon>Bacteria</taxon>
        <taxon>Bacillati</taxon>
        <taxon>Actinomycetota</taxon>
        <taxon>Actinomycetes</taxon>
        <taxon>Micrococcales</taxon>
        <taxon>Ruaniaceae</taxon>
        <taxon>Ruania</taxon>
    </lineage>
</organism>
<accession>A0A7M1STG6</accession>
<dbReference type="InterPro" id="IPR052544">
    <property type="entry name" value="Bacteriocin_Proc_Enz"/>
</dbReference>
<dbReference type="PANTHER" id="PTHR43745">
    <property type="entry name" value="NITROREDUCTASE MJ1384-RELATED"/>
    <property type="match status" value="1"/>
</dbReference>
<gene>
    <name evidence="2" type="ORF">IM660_00675</name>
</gene>
<dbReference type="InterPro" id="IPR000415">
    <property type="entry name" value="Nitroreductase-like"/>
</dbReference>
<dbReference type="PANTHER" id="PTHR43745:SF2">
    <property type="entry name" value="NITROREDUCTASE MJ1384-RELATED"/>
    <property type="match status" value="1"/>
</dbReference>
<dbReference type="Pfam" id="PF00881">
    <property type="entry name" value="Nitroreductase"/>
    <property type="match status" value="1"/>
</dbReference>
<dbReference type="KEGG" id="halt:IM660_00675"/>
<keyword evidence="3" id="KW-1185">Reference proteome</keyword>
<protein>
    <submittedName>
        <fullName evidence="2">SagB/ThcOx family dehydrogenase</fullName>
    </submittedName>
</protein>
<dbReference type="Gene3D" id="3.40.109.10">
    <property type="entry name" value="NADH Oxidase"/>
    <property type="match status" value="1"/>
</dbReference>
<feature type="domain" description="Nitroreductase" evidence="1">
    <location>
        <begin position="20"/>
        <end position="197"/>
    </location>
</feature>
<dbReference type="Proteomes" id="UP000593758">
    <property type="component" value="Chromosome"/>
</dbReference>
<dbReference type="InterPro" id="IPR029479">
    <property type="entry name" value="Nitroreductase"/>
</dbReference>
<reference evidence="2 3" key="1">
    <citation type="submission" date="2020-10" db="EMBL/GenBank/DDBJ databases">
        <title>Haloactinobacterium sp. RN3S43, a bacterium isolated from saline soil.</title>
        <authorList>
            <person name="Sun J.-Q."/>
        </authorList>
    </citation>
    <scope>NUCLEOTIDE SEQUENCE [LARGE SCALE GENOMIC DNA]</scope>
    <source>
        <strain evidence="2 3">RN3S43</strain>
    </source>
</reference>
<dbReference type="SUPFAM" id="SSF55469">
    <property type="entry name" value="FMN-dependent nitroreductase-like"/>
    <property type="match status" value="1"/>
</dbReference>
<dbReference type="CDD" id="cd02142">
    <property type="entry name" value="McbC_SagB-like_oxidoreductase"/>
    <property type="match status" value="1"/>
</dbReference>